<keyword evidence="1" id="KW-0812">Transmembrane</keyword>
<keyword evidence="4" id="KW-1185">Reference proteome</keyword>
<evidence type="ECO:0000313" key="4">
    <source>
        <dbReference type="Proteomes" id="UP000054698"/>
    </source>
</evidence>
<dbReference type="EMBL" id="UASS01000039">
    <property type="protein sequence ID" value="SPX62692.1"/>
    <property type="molecule type" value="Genomic_DNA"/>
</dbReference>
<organism evidence="2 4">
    <name type="scientific">Legionella feeleii</name>
    <dbReference type="NCBI Taxonomy" id="453"/>
    <lineage>
        <taxon>Bacteria</taxon>
        <taxon>Pseudomonadati</taxon>
        <taxon>Pseudomonadota</taxon>
        <taxon>Gammaproteobacteria</taxon>
        <taxon>Legionellales</taxon>
        <taxon>Legionellaceae</taxon>
        <taxon>Legionella</taxon>
    </lineage>
</organism>
<evidence type="ECO:0000256" key="1">
    <source>
        <dbReference type="SAM" id="Phobius"/>
    </source>
</evidence>
<name>A0A0W0TUT7_9GAMM</name>
<dbReference type="PATRIC" id="fig|453.4.peg.1543"/>
<dbReference type="STRING" id="453.Lfee_1412"/>
<dbReference type="NCBIfam" id="TIGR02532">
    <property type="entry name" value="IV_pilin_GFxxxE"/>
    <property type="match status" value="1"/>
</dbReference>
<protein>
    <submittedName>
        <fullName evidence="3">Tfp pilus assembly protein PilV</fullName>
    </submittedName>
</protein>
<keyword evidence="1" id="KW-1133">Transmembrane helix</keyword>
<dbReference type="OrthoDB" id="5653950at2"/>
<reference evidence="2 4" key="1">
    <citation type="submission" date="2015-11" db="EMBL/GenBank/DDBJ databases">
        <title>Genomic analysis of 38 Legionella species identifies large and diverse effector repertoires.</title>
        <authorList>
            <person name="Burstein D."/>
            <person name="Amaro F."/>
            <person name="Zusman T."/>
            <person name="Lifshitz Z."/>
            <person name="Cohen O."/>
            <person name="Gilbert J.A."/>
            <person name="Pupko T."/>
            <person name="Shuman H.A."/>
            <person name="Segal G."/>
        </authorList>
    </citation>
    <scope>NUCLEOTIDE SEQUENCE [LARGE SCALE GENOMIC DNA]</scope>
    <source>
        <strain evidence="2 4">WO-44C</strain>
    </source>
</reference>
<evidence type="ECO:0000313" key="3">
    <source>
        <dbReference type="EMBL" id="SPX62692.1"/>
    </source>
</evidence>
<dbReference type="Proteomes" id="UP000251942">
    <property type="component" value="Unassembled WGS sequence"/>
</dbReference>
<reference evidence="3 5" key="2">
    <citation type="submission" date="2018-06" db="EMBL/GenBank/DDBJ databases">
        <authorList>
            <consortium name="Pathogen Informatics"/>
            <person name="Doyle S."/>
        </authorList>
    </citation>
    <scope>NUCLEOTIDE SEQUENCE [LARGE SCALE GENOMIC DNA]</scope>
    <source>
        <strain evidence="3 5">NCTC12022</strain>
    </source>
</reference>
<keyword evidence="1" id="KW-0472">Membrane</keyword>
<proteinExistence type="predicted"/>
<sequence length="106" mass="12246">MNAYQGFSLTEVLVALLLLTTTSLTLLQQQWQTNQRLNQGLLRALALIQLDNNSERIIARQALAMVKEPFHWQKTETNSTVRLQISWPVAVIRPDWCHLQRQIVLP</sequence>
<accession>A0A0W0TUT7</accession>
<evidence type="ECO:0000313" key="2">
    <source>
        <dbReference type="EMBL" id="KTC99246.1"/>
    </source>
</evidence>
<dbReference type="Pfam" id="PF07963">
    <property type="entry name" value="N_methyl"/>
    <property type="match status" value="1"/>
</dbReference>
<gene>
    <name evidence="2" type="ORF">Lfee_1412</name>
    <name evidence="3" type="ORF">NCTC12022_03457</name>
</gene>
<dbReference type="EMBL" id="LNYB01000051">
    <property type="protein sequence ID" value="KTC99246.1"/>
    <property type="molecule type" value="Genomic_DNA"/>
</dbReference>
<dbReference type="AlphaFoldDB" id="A0A0W0TUT7"/>
<dbReference type="Proteomes" id="UP000054698">
    <property type="component" value="Unassembled WGS sequence"/>
</dbReference>
<evidence type="ECO:0000313" key="5">
    <source>
        <dbReference type="Proteomes" id="UP000251942"/>
    </source>
</evidence>
<dbReference type="RefSeq" id="WP_058445293.1">
    <property type="nucleotide sequence ID" value="NZ_CAAAHT010000017.1"/>
</dbReference>
<dbReference type="InterPro" id="IPR012902">
    <property type="entry name" value="N_methyl_site"/>
</dbReference>
<feature type="transmembrane region" description="Helical" evidence="1">
    <location>
        <begin position="6"/>
        <end position="27"/>
    </location>
</feature>